<name>A0AAV0CVG6_9ASTE</name>
<evidence type="ECO:0000313" key="7">
    <source>
        <dbReference type="EMBL" id="CAH9084753.1"/>
    </source>
</evidence>
<feature type="domain" description="RING-type" evidence="6">
    <location>
        <begin position="45"/>
        <end position="86"/>
    </location>
</feature>
<evidence type="ECO:0000256" key="3">
    <source>
        <dbReference type="ARBA" id="ARBA00022833"/>
    </source>
</evidence>
<gene>
    <name evidence="7" type="ORF">CEPIT_LOCUS9000</name>
</gene>
<evidence type="ECO:0000256" key="1">
    <source>
        <dbReference type="ARBA" id="ARBA00022723"/>
    </source>
</evidence>
<dbReference type="EMBL" id="CAMAPF010000047">
    <property type="protein sequence ID" value="CAH9084753.1"/>
    <property type="molecule type" value="Genomic_DNA"/>
</dbReference>
<dbReference type="GO" id="GO:0061630">
    <property type="term" value="F:ubiquitin protein ligase activity"/>
    <property type="evidence" value="ECO:0007669"/>
    <property type="project" value="TreeGrafter"/>
</dbReference>
<sequence>MALFASFLMKMKGLGRPRRHLQPLNLYTLQRVMITPAHLTSDSTCTICKDEFEVGDEVRELPCKHFYHSLCILPWLRIHNTCLVCRCVLQSSPAHIDKEDSHPSITNPLHREAEEDCEDAAEE</sequence>
<proteinExistence type="predicted"/>
<evidence type="ECO:0000256" key="5">
    <source>
        <dbReference type="SAM" id="MobiDB-lite"/>
    </source>
</evidence>
<feature type="region of interest" description="Disordered" evidence="5">
    <location>
        <begin position="96"/>
        <end position="123"/>
    </location>
</feature>
<dbReference type="Pfam" id="PF13639">
    <property type="entry name" value="zf-RING_2"/>
    <property type="match status" value="1"/>
</dbReference>
<comment type="caution">
    <text evidence="7">The sequence shown here is derived from an EMBL/GenBank/DDBJ whole genome shotgun (WGS) entry which is preliminary data.</text>
</comment>
<protein>
    <recommendedName>
        <fullName evidence="6">RING-type domain-containing protein</fullName>
    </recommendedName>
</protein>
<reference evidence="7" key="1">
    <citation type="submission" date="2022-07" db="EMBL/GenBank/DDBJ databases">
        <authorList>
            <person name="Macas J."/>
            <person name="Novak P."/>
            <person name="Neumann P."/>
        </authorList>
    </citation>
    <scope>NUCLEOTIDE SEQUENCE</scope>
</reference>
<dbReference type="InterPro" id="IPR013083">
    <property type="entry name" value="Znf_RING/FYVE/PHD"/>
</dbReference>
<evidence type="ECO:0000256" key="2">
    <source>
        <dbReference type="ARBA" id="ARBA00022771"/>
    </source>
</evidence>
<organism evidence="7 8">
    <name type="scientific">Cuscuta epithymum</name>
    <dbReference type="NCBI Taxonomy" id="186058"/>
    <lineage>
        <taxon>Eukaryota</taxon>
        <taxon>Viridiplantae</taxon>
        <taxon>Streptophyta</taxon>
        <taxon>Embryophyta</taxon>
        <taxon>Tracheophyta</taxon>
        <taxon>Spermatophyta</taxon>
        <taxon>Magnoliopsida</taxon>
        <taxon>eudicotyledons</taxon>
        <taxon>Gunneridae</taxon>
        <taxon>Pentapetalae</taxon>
        <taxon>asterids</taxon>
        <taxon>lamiids</taxon>
        <taxon>Solanales</taxon>
        <taxon>Convolvulaceae</taxon>
        <taxon>Cuscuteae</taxon>
        <taxon>Cuscuta</taxon>
        <taxon>Cuscuta subgen. Cuscuta</taxon>
    </lineage>
</organism>
<dbReference type="GO" id="GO:0008270">
    <property type="term" value="F:zinc ion binding"/>
    <property type="evidence" value="ECO:0007669"/>
    <property type="project" value="UniProtKB-KW"/>
</dbReference>
<evidence type="ECO:0000256" key="4">
    <source>
        <dbReference type="PROSITE-ProRule" id="PRU00175"/>
    </source>
</evidence>
<dbReference type="GO" id="GO:0005634">
    <property type="term" value="C:nucleus"/>
    <property type="evidence" value="ECO:0007669"/>
    <property type="project" value="TreeGrafter"/>
</dbReference>
<dbReference type="GO" id="GO:0006511">
    <property type="term" value="P:ubiquitin-dependent protein catabolic process"/>
    <property type="evidence" value="ECO:0007669"/>
    <property type="project" value="TreeGrafter"/>
</dbReference>
<feature type="compositionally biased region" description="Acidic residues" evidence="5">
    <location>
        <begin position="114"/>
        <end position="123"/>
    </location>
</feature>
<dbReference type="SMART" id="SM00184">
    <property type="entry name" value="RING"/>
    <property type="match status" value="1"/>
</dbReference>
<dbReference type="Proteomes" id="UP001152523">
    <property type="component" value="Unassembled WGS sequence"/>
</dbReference>
<keyword evidence="1" id="KW-0479">Metal-binding</keyword>
<dbReference type="InterPro" id="IPR051834">
    <property type="entry name" value="RING_finger_E3_ligase"/>
</dbReference>
<dbReference type="AlphaFoldDB" id="A0AAV0CVG6"/>
<dbReference type="PANTHER" id="PTHR45931">
    <property type="entry name" value="SI:CH211-59O9.10"/>
    <property type="match status" value="1"/>
</dbReference>
<dbReference type="PANTHER" id="PTHR45931:SF3">
    <property type="entry name" value="RING ZINC FINGER-CONTAINING PROTEIN"/>
    <property type="match status" value="1"/>
</dbReference>
<keyword evidence="3" id="KW-0862">Zinc</keyword>
<dbReference type="Gene3D" id="3.30.40.10">
    <property type="entry name" value="Zinc/RING finger domain, C3HC4 (zinc finger)"/>
    <property type="match status" value="1"/>
</dbReference>
<dbReference type="InterPro" id="IPR001841">
    <property type="entry name" value="Znf_RING"/>
</dbReference>
<dbReference type="SUPFAM" id="SSF57850">
    <property type="entry name" value="RING/U-box"/>
    <property type="match status" value="1"/>
</dbReference>
<accession>A0AAV0CVG6</accession>
<dbReference type="PROSITE" id="PS50089">
    <property type="entry name" value="ZF_RING_2"/>
    <property type="match status" value="1"/>
</dbReference>
<keyword evidence="2 4" id="KW-0863">Zinc-finger</keyword>
<evidence type="ECO:0000259" key="6">
    <source>
        <dbReference type="PROSITE" id="PS50089"/>
    </source>
</evidence>
<keyword evidence="8" id="KW-1185">Reference proteome</keyword>
<evidence type="ECO:0000313" key="8">
    <source>
        <dbReference type="Proteomes" id="UP001152523"/>
    </source>
</evidence>